<reference evidence="1 2" key="1">
    <citation type="submission" date="2016-10" db="EMBL/GenBank/DDBJ databases">
        <authorList>
            <person name="Varghese N."/>
            <person name="Submissions S."/>
        </authorList>
    </citation>
    <scope>NUCLEOTIDE SEQUENCE [LARGE SCALE GENOMIC DNA]</scope>
    <source>
        <strain evidence="1 2">IBRC-M10081</strain>
    </source>
</reference>
<accession>A0A662Z2B3</accession>
<organism evidence="1 2">
    <name type="scientific">Aliicoccus persicus</name>
    <dbReference type="NCBI Taxonomy" id="930138"/>
    <lineage>
        <taxon>Bacteria</taxon>
        <taxon>Bacillati</taxon>
        <taxon>Bacillota</taxon>
        <taxon>Bacilli</taxon>
        <taxon>Bacillales</taxon>
        <taxon>Staphylococcaceae</taxon>
        <taxon>Aliicoccus</taxon>
    </lineage>
</organism>
<dbReference type="EMBL" id="FOIT01000001">
    <property type="protein sequence ID" value="SEV79667.1"/>
    <property type="molecule type" value="Genomic_DNA"/>
</dbReference>
<dbReference type="Gene3D" id="3.40.50.1820">
    <property type="entry name" value="alpha/beta hydrolase"/>
    <property type="match status" value="1"/>
</dbReference>
<dbReference type="AlphaFoldDB" id="A0A662Z2B3"/>
<evidence type="ECO:0000313" key="1">
    <source>
        <dbReference type="EMBL" id="SEV79667.1"/>
    </source>
</evidence>
<proteinExistence type="predicted"/>
<evidence type="ECO:0000313" key="2">
    <source>
        <dbReference type="Proteomes" id="UP000243605"/>
    </source>
</evidence>
<dbReference type="InterPro" id="IPR029058">
    <property type="entry name" value="AB_hydrolase_fold"/>
</dbReference>
<protein>
    <recommendedName>
        <fullName evidence="3">Prolyl oligopeptidase family protein</fullName>
    </recommendedName>
</protein>
<dbReference type="Proteomes" id="UP000243605">
    <property type="component" value="Unassembled WGS sequence"/>
</dbReference>
<keyword evidence="2" id="KW-1185">Reference proteome</keyword>
<gene>
    <name evidence="1" type="ORF">SAMN05192557_0011</name>
</gene>
<dbReference type="OrthoDB" id="7335480at2"/>
<evidence type="ECO:0008006" key="3">
    <source>
        <dbReference type="Google" id="ProtNLM"/>
    </source>
</evidence>
<dbReference type="SUPFAM" id="SSF53474">
    <property type="entry name" value="alpha/beta-Hydrolases"/>
    <property type="match status" value="1"/>
</dbReference>
<sequence length="270" mass="31497">MIEINLQKLNYEFLVNLDYGETLKVITDTNSFYFRVFLKPESKKLLVHSNGAINRNIKSPPVFHRSSWTEDIDANCVFIDDKTIHNTEYKAGWGIGTSNEHYIESYSEIIKHFQQILGIQSKDIYYWGSSAGGFMSMMLATRHIETTAIVGNPQTDLRRHNKTKLRNLILHGYGNVDVDEISQNEGFRFSVVESIIKFNYMPKIVYIQNTIFKSDVNKQLNPFLKDLKERSISEEDLHIINYRDDLRGHLPLPKNDYLFFLKLAMNFNEI</sequence>
<dbReference type="RefSeq" id="WP_091472496.1">
    <property type="nucleotide sequence ID" value="NZ_FOIT01000001.1"/>
</dbReference>
<name>A0A662Z2B3_9STAP</name>